<evidence type="ECO:0000313" key="7">
    <source>
        <dbReference type="EMBL" id="KIH55855.1"/>
    </source>
</evidence>
<dbReference type="AlphaFoldDB" id="A0A0C2G4G6"/>
<dbReference type="InterPro" id="IPR039756">
    <property type="entry name" value="Lsb6/PI4K2"/>
</dbReference>
<reference evidence="7 8" key="1">
    <citation type="submission" date="2013-12" db="EMBL/GenBank/DDBJ databases">
        <title>Draft genome of the parsitic nematode Ancylostoma duodenale.</title>
        <authorList>
            <person name="Mitreva M."/>
        </authorList>
    </citation>
    <scope>NUCLEOTIDE SEQUENCE [LARGE SCALE GENOMIC DNA]</scope>
    <source>
        <strain evidence="7 8">Zhejiang</strain>
    </source>
</reference>
<dbReference type="PANTHER" id="PTHR12865:SF1">
    <property type="entry name" value="PHOSPHATIDYLINOSITOL 4-KINASE TYPE 2"/>
    <property type="match status" value="1"/>
</dbReference>
<evidence type="ECO:0000256" key="6">
    <source>
        <dbReference type="SAM" id="MobiDB-lite"/>
    </source>
</evidence>
<feature type="region of interest" description="Disordered" evidence="6">
    <location>
        <begin position="75"/>
        <end position="95"/>
    </location>
</feature>
<dbReference type="GO" id="GO:0005524">
    <property type="term" value="F:ATP binding"/>
    <property type="evidence" value="ECO:0007669"/>
    <property type="project" value="UniProtKB-UniRule"/>
</dbReference>
<comment type="subcellular location">
    <subcellularLocation>
        <location evidence="5">Membrane</location>
        <topology evidence="5">Peripheral membrane protein</topology>
    </subcellularLocation>
</comment>
<keyword evidence="1 5" id="KW-0808">Transferase</keyword>
<dbReference type="Proteomes" id="UP000054047">
    <property type="component" value="Unassembled WGS sequence"/>
</dbReference>
<keyword evidence="8" id="KW-1185">Reference proteome</keyword>
<protein>
    <recommendedName>
        <fullName evidence="5">Phosphatidylinositol 4-kinase type 2</fullName>
        <ecNumber evidence="5">2.7.1.67</ecNumber>
    </recommendedName>
</protein>
<dbReference type="GO" id="GO:0005802">
    <property type="term" value="C:trans-Golgi network"/>
    <property type="evidence" value="ECO:0007669"/>
    <property type="project" value="TreeGrafter"/>
</dbReference>
<dbReference type="EMBL" id="KN736625">
    <property type="protein sequence ID" value="KIH55855.1"/>
    <property type="molecule type" value="Genomic_DNA"/>
</dbReference>
<accession>A0A0C2G4G6</accession>
<dbReference type="GO" id="GO:0004430">
    <property type="term" value="F:1-phosphatidylinositol 4-kinase activity"/>
    <property type="evidence" value="ECO:0007669"/>
    <property type="project" value="UniProtKB-UniRule"/>
</dbReference>
<comment type="similarity">
    <text evidence="5">Belongs to the PI3/PI4-kinase family. Type II PI4K subfamily.</text>
</comment>
<evidence type="ECO:0000256" key="1">
    <source>
        <dbReference type="ARBA" id="ARBA00022679"/>
    </source>
</evidence>
<comment type="catalytic activity">
    <reaction evidence="5">
        <text>a 1,2-diacyl-sn-glycero-3-phospho-(1D-myo-inositol) + ATP = a 1,2-diacyl-sn-glycero-3-phospho-(1D-myo-inositol 4-phosphate) + ADP + H(+)</text>
        <dbReference type="Rhea" id="RHEA:19877"/>
        <dbReference type="ChEBI" id="CHEBI:15378"/>
        <dbReference type="ChEBI" id="CHEBI:30616"/>
        <dbReference type="ChEBI" id="CHEBI:57880"/>
        <dbReference type="ChEBI" id="CHEBI:58178"/>
        <dbReference type="ChEBI" id="CHEBI:456216"/>
        <dbReference type="EC" id="2.7.1.67"/>
    </reaction>
</comment>
<evidence type="ECO:0000256" key="5">
    <source>
        <dbReference type="RuleBase" id="RU367084"/>
    </source>
</evidence>
<proteinExistence type="inferred from homology"/>
<dbReference type="GO" id="GO:0007030">
    <property type="term" value="P:Golgi organization"/>
    <property type="evidence" value="ECO:0007669"/>
    <property type="project" value="TreeGrafter"/>
</dbReference>
<evidence type="ECO:0000256" key="2">
    <source>
        <dbReference type="ARBA" id="ARBA00022741"/>
    </source>
</evidence>
<feature type="compositionally biased region" description="Basic and acidic residues" evidence="6">
    <location>
        <begin position="79"/>
        <end position="95"/>
    </location>
</feature>
<evidence type="ECO:0000256" key="3">
    <source>
        <dbReference type="ARBA" id="ARBA00022777"/>
    </source>
</evidence>
<evidence type="ECO:0000313" key="8">
    <source>
        <dbReference type="Proteomes" id="UP000054047"/>
    </source>
</evidence>
<organism evidence="7 8">
    <name type="scientific">Ancylostoma duodenale</name>
    <dbReference type="NCBI Taxonomy" id="51022"/>
    <lineage>
        <taxon>Eukaryota</taxon>
        <taxon>Metazoa</taxon>
        <taxon>Ecdysozoa</taxon>
        <taxon>Nematoda</taxon>
        <taxon>Chromadorea</taxon>
        <taxon>Rhabditida</taxon>
        <taxon>Rhabditina</taxon>
        <taxon>Rhabditomorpha</taxon>
        <taxon>Strongyloidea</taxon>
        <taxon>Ancylostomatidae</taxon>
        <taxon>Ancylostomatinae</taxon>
        <taxon>Ancylostoma</taxon>
    </lineage>
</organism>
<dbReference type="GO" id="GO:0005886">
    <property type="term" value="C:plasma membrane"/>
    <property type="evidence" value="ECO:0007669"/>
    <property type="project" value="TreeGrafter"/>
</dbReference>
<gene>
    <name evidence="7" type="ORF">ANCDUO_13978</name>
</gene>
<dbReference type="OrthoDB" id="3349449at2759"/>
<keyword evidence="2 5" id="KW-0547">Nucleotide-binding</keyword>
<sequence length="95" mass="11589">MYEHDFVYSNSGLELSVRNIGRKDKGFDKKLFERQLSVMRGQIFNLREALRTKKSPYQLILMPAQYMVEVKQKKRRQRFRSENDERTDYECRDFT</sequence>
<keyword evidence="5" id="KW-0472">Membrane</keyword>
<dbReference type="GO" id="GO:0007032">
    <property type="term" value="P:endosome organization"/>
    <property type="evidence" value="ECO:0007669"/>
    <property type="project" value="TreeGrafter"/>
</dbReference>
<keyword evidence="4 5" id="KW-0067">ATP-binding</keyword>
<dbReference type="GO" id="GO:0005768">
    <property type="term" value="C:endosome"/>
    <property type="evidence" value="ECO:0007669"/>
    <property type="project" value="TreeGrafter"/>
</dbReference>
<dbReference type="GO" id="GO:0005765">
    <property type="term" value="C:lysosomal membrane"/>
    <property type="evidence" value="ECO:0007669"/>
    <property type="project" value="TreeGrafter"/>
</dbReference>
<name>A0A0C2G4G6_9BILA</name>
<dbReference type="GO" id="GO:0046854">
    <property type="term" value="P:phosphatidylinositol phosphate biosynthetic process"/>
    <property type="evidence" value="ECO:0007669"/>
    <property type="project" value="UniProtKB-UniRule"/>
</dbReference>
<dbReference type="PANTHER" id="PTHR12865">
    <property type="entry name" value="PHOSPHATIDYLINOSITOL 4-KINASE TYPE-II"/>
    <property type="match status" value="1"/>
</dbReference>
<evidence type="ECO:0000256" key="4">
    <source>
        <dbReference type="ARBA" id="ARBA00022840"/>
    </source>
</evidence>
<dbReference type="EC" id="2.7.1.67" evidence="5"/>
<keyword evidence="3 5" id="KW-0418">Kinase</keyword>